<feature type="transmembrane region" description="Helical" evidence="7">
    <location>
        <begin position="146"/>
        <end position="168"/>
    </location>
</feature>
<dbReference type="PROSITE" id="PS50850">
    <property type="entry name" value="MFS"/>
    <property type="match status" value="1"/>
</dbReference>
<feature type="transmembrane region" description="Helical" evidence="7">
    <location>
        <begin position="233"/>
        <end position="254"/>
    </location>
</feature>
<keyword evidence="5 7" id="KW-1133">Transmembrane helix</keyword>
<evidence type="ECO:0000313" key="9">
    <source>
        <dbReference type="EMBL" id="GAA1536963.1"/>
    </source>
</evidence>
<evidence type="ECO:0000259" key="8">
    <source>
        <dbReference type="PROSITE" id="PS50850"/>
    </source>
</evidence>
<evidence type="ECO:0000256" key="1">
    <source>
        <dbReference type="ARBA" id="ARBA00004651"/>
    </source>
</evidence>
<dbReference type="SUPFAM" id="SSF103473">
    <property type="entry name" value="MFS general substrate transporter"/>
    <property type="match status" value="1"/>
</dbReference>
<evidence type="ECO:0000256" key="4">
    <source>
        <dbReference type="ARBA" id="ARBA00022692"/>
    </source>
</evidence>
<accession>A0ABP4M3L2</accession>
<keyword evidence="3" id="KW-1003">Cell membrane</keyword>
<feature type="domain" description="Major facilitator superfamily (MFS) profile" evidence="8">
    <location>
        <begin position="189"/>
        <end position="381"/>
    </location>
</feature>
<evidence type="ECO:0000256" key="7">
    <source>
        <dbReference type="SAM" id="Phobius"/>
    </source>
</evidence>
<name>A0ABP4M3L2_9ACTN</name>
<keyword evidence="6 7" id="KW-0472">Membrane</keyword>
<keyword evidence="2" id="KW-0813">Transport</keyword>
<organism evidence="9 10">
    <name type="scientific">Kribbella lupini</name>
    <dbReference type="NCBI Taxonomy" id="291602"/>
    <lineage>
        <taxon>Bacteria</taxon>
        <taxon>Bacillati</taxon>
        <taxon>Actinomycetota</taxon>
        <taxon>Actinomycetes</taxon>
        <taxon>Propionibacteriales</taxon>
        <taxon>Kribbellaceae</taxon>
        <taxon>Kribbella</taxon>
    </lineage>
</organism>
<dbReference type="PANTHER" id="PTHR23513">
    <property type="entry name" value="INTEGRAL MEMBRANE EFFLUX PROTEIN-RELATED"/>
    <property type="match status" value="1"/>
</dbReference>
<dbReference type="Proteomes" id="UP001500363">
    <property type="component" value="Unassembled WGS sequence"/>
</dbReference>
<dbReference type="InterPro" id="IPR036259">
    <property type="entry name" value="MFS_trans_sf"/>
</dbReference>
<keyword evidence="4 7" id="KW-0812">Transmembrane</keyword>
<gene>
    <name evidence="9" type="ORF">GCM10009741_44450</name>
</gene>
<dbReference type="EMBL" id="BAAANC010000002">
    <property type="protein sequence ID" value="GAA1536963.1"/>
    <property type="molecule type" value="Genomic_DNA"/>
</dbReference>
<evidence type="ECO:0000256" key="5">
    <source>
        <dbReference type="ARBA" id="ARBA00022989"/>
    </source>
</evidence>
<dbReference type="Pfam" id="PF05977">
    <property type="entry name" value="MFS_3"/>
    <property type="match status" value="1"/>
</dbReference>
<dbReference type="PANTHER" id="PTHR23513:SF6">
    <property type="entry name" value="MAJOR FACILITATOR SUPERFAMILY ASSOCIATED DOMAIN-CONTAINING PROTEIN"/>
    <property type="match status" value="1"/>
</dbReference>
<evidence type="ECO:0000313" key="10">
    <source>
        <dbReference type="Proteomes" id="UP001500363"/>
    </source>
</evidence>
<dbReference type="CDD" id="cd06173">
    <property type="entry name" value="MFS_MefA_like"/>
    <property type="match status" value="1"/>
</dbReference>
<evidence type="ECO:0000256" key="2">
    <source>
        <dbReference type="ARBA" id="ARBA00022448"/>
    </source>
</evidence>
<dbReference type="InterPro" id="IPR020846">
    <property type="entry name" value="MFS_dom"/>
</dbReference>
<evidence type="ECO:0000256" key="3">
    <source>
        <dbReference type="ARBA" id="ARBA00022475"/>
    </source>
</evidence>
<keyword evidence="10" id="KW-1185">Reference proteome</keyword>
<sequence length="381" mass="39023">MSGVGSWLLVVAIPFHVFQLTGSAAATGLTLALEALPALLLGPWAGVLLDRWDLARAMWVADLVSAAAVGLILFADRPERLWLIYLAVLVENIATTVFRPASRALLPSVVGTGPELVAANAARAFAGSVTRLGAPPLGALLLAGPGITFVLAVDIVSYLLSAATIAAIRTRPTRAPHQPLRPLAGLQYAVRSRPLRGLLAGNGVFLIANAGLTALLVPLMVDRLGAPGYTVGYVFSGLGAGYLLGAAVSVKALSWLGIRDLIATTQFATGAAFFALVNAPSIPWAIAAAVLIGLPGSVLLITTETTVQRVTTPSMLAQVGALFFAVDALAAVVGALAAPALTLVAELPVTLNLLAAFAVLAAPLTLYAVPGHPAELTRKPS</sequence>
<feature type="transmembrane region" description="Helical" evidence="7">
    <location>
        <begin position="315"/>
        <end position="337"/>
    </location>
</feature>
<feature type="transmembrane region" description="Helical" evidence="7">
    <location>
        <begin position="261"/>
        <end position="278"/>
    </location>
</feature>
<dbReference type="Gene3D" id="1.20.1250.20">
    <property type="entry name" value="MFS general substrate transporter like domains"/>
    <property type="match status" value="2"/>
</dbReference>
<feature type="transmembrane region" description="Helical" evidence="7">
    <location>
        <begin position="82"/>
        <end position="101"/>
    </location>
</feature>
<feature type="transmembrane region" description="Helical" evidence="7">
    <location>
        <begin position="56"/>
        <end position="75"/>
    </location>
</feature>
<evidence type="ECO:0000256" key="6">
    <source>
        <dbReference type="ARBA" id="ARBA00023136"/>
    </source>
</evidence>
<proteinExistence type="predicted"/>
<comment type="caution">
    <text evidence="9">The sequence shown here is derived from an EMBL/GenBank/DDBJ whole genome shotgun (WGS) entry which is preliminary data.</text>
</comment>
<feature type="transmembrane region" description="Helical" evidence="7">
    <location>
        <begin position="198"/>
        <end position="221"/>
    </location>
</feature>
<protein>
    <recommendedName>
        <fullName evidence="8">Major facilitator superfamily (MFS) profile domain-containing protein</fullName>
    </recommendedName>
</protein>
<feature type="transmembrane region" description="Helical" evidence="7">
    <location>
        <begin position="349"/>
        <end position="369"/>
    </location>
</feature>
<feature type="transmembrane region" description="Helical" evidence="7">
    <location>
        <begin position="284"/>
        <end position="303"/>
    </location>
</feature>
<dbReference type="InterPro" id="IPR010290">
    <property type="entry name" value="TM_effector"/>
</dbReference>
<comment type="subcellular location">
    <subcellularLocation>
        <location evidence="1">Cell membrane</location>
        <topology evidence="1">Multi-pass membrane protein</topology>
    </subcellularLocation>
</comment>
<reference evidence="10" key="1">
    <citation type="journal article" date="2019" name="Int. J. Syst. Evol. Microbiol.">
        <title>The Global Catalogue of Microorganisms (GCM) 10K type strain sequencing project: providing services to taxonomists for standard genome sequencing and annotation.</title>
        <authorList>
            <consortium name="The Broad Institute Genomics Platform"/>
            <consortium name="The Broad Institute Genome Sequencing Center for Infectious Disease"/>
            <person name="Wu L."/>
            <person name="Ma J."/>
        </authorList>
    </citation>
    <scope>NUCLEOTIDE SEQUENCE [LARGE SCALE GENOMIC DNA]</scope>
    <source>
        <strain evidence="10">JCM 14303</strain>
    </source>
</reference>